<dbReference type="InterPro" id="IPR036909">
    <property type="entry name" value="Cyt_c-like_dom_sf"/>
</dbReference>
<dbReference type="Proteomes" id="UP000005019">
    <property type="component" value="Unassembled WGS sequence"/>
</dbReference>
<feature type="domain" description="Quinohemoprotein amine dehydrogenase alpha subunit" evidence="3">
    <location>
        <begin position="319"/>
        <end position="398"/>
    </location>
</feature>
<dbReference type="Pfam" id="PF09100">
    <property type="entry name" value="Qn_am_d_aIV"/>
    <property type="match status" value="1"/>
</dbReference>
<protein>
    <submittedName>
        <fullName evidence="6">Quinohemoprotein amine dehydrogenase alpha subunit</fullName>
    </submittedName>
</protein>
<name>F5RH20_METUF</name>
<dbReference type="Gene3D" id="2.40.128.120">
    <property type="entry name" value="Quinohemoprotein amine dehydrogenase alpha subunit, domain 2"/>
    <property type="match status" value="1"/>
</dbReference>
<dbReference type="InterPro" id="IPR013783">
    <property type="entry name" value="Ig-like_fold"/>
</dbReference>
<comment type="caution">
    <text evidence="6">The sequence shown here is derived from an EMBL/GenBank/DDBJ whole genome shotgun (WGS) entry which is preliminary data.</text>
</comment>
<evidence type="ECO:0000256" key="1">
    <source>
        <dbReference type="SAM" id="SignalP"/>
    </source>
</evidence>
<reference evidence="6 7" key="1">
    <citation type="journal article" date="2011" name="J. Bacteriol.">
        <title>Genome sequence of Methyloversatilis universalis FAM5T, a methylotrophic representative of the order Rhodocyclales.</title>
        <authorList>
            <person name="Kittichotirat W."/>
            <person name="Good N.M."/>
            <person name="Hall R."/>
            <person name="Bringel F."/>
            <person name="Lajus A."/>
            <person name="Medigue C."/>
            <person name="Smalley N.E."/>
            <person name="Beck D."/>
            <person name="Bumgarner R."/>
            <person name="Vuilleumier S."/>
            <person name="Kalyuzhnaya M.G."/>
        </authorList>
    </citation>
    <scope>NUCLEOTIDE SEQUENCE [LARGE SCALE GENOMIC DNA]</scope>
    <source>
        <strain evidence="7">ATCC BAA-1314 / JCM 13912 / FAM5</strain>
    </source>
</reference>
<evidence type="ECO:0000259" key="4">
    <source>
        <dbReference type="Pfam" id="PF09100"/>
    </source>
</evidence>
<dbReference type="Pfam" id="PF09099">
    <property type="entry name" value="Qn_am_d_aIII"/>
    <property type="match status" value="1"/>
</dbReference>
<feature type="domain" description="Quinohemoprotein amine dehydrogenase alpha subunit" evidence="4">
    <location>
        <begin position="404"/>
        <end position="536"/>
    </location>
</feature>
<dbReference type="SUPFAM" id="SSF69298">
    <property type="entry name" value="Quinohemoprotein amine dehydrogenase A chain, domain 3"/>
    <property type="match status" value="1"/>
</dbReference>
<dbReference type="STRING" id="1000565.METUNv1_03612"/>
<dbReference type="SUPFAM" id="SSF46626">
    <property type="entry name" value="Cytochrome c"/>
    <property type="match status" value="2"/>
</dbReference>
<dbReference type="GO" id="GO:0020037">
    <property type="term" value="F:heme binding"/>
    <property type="evidence" value="ECO:0007669"/>
    <property type="project" value="InterPro"/>
</dbReference>
<dbReference type="GO" id="GO:0009055">
    <property type="term" value="F:electron transfer activity"/>
    <property type="evidence" value="ECO:0007669"/>
    <property type="project" value="InterPro"/>
</dbReference>
<keyword evidence="7" id="KW-1185">Reference proteome</keyword>
<organism evidence="6 7">
    <name type="scientific">Methyloversatilis universalis (strain ATCC BAA-1314 / DSM 25237 / JCM 13912 / CCUG 52030 / FAM5)</name>
    <dbReference type="NCBI Taxonomy" id="1000565"/>
    <lineage>
        <taxon>Bacteria</taxon>
        <taxon>Pseudomonadati</taxon>
        <taxon>Pseudomonadota</taxon>
        <taxon>Betaproteobacteria</taxon>
        <taxon>Nitrosomonadales</taxon>
        <taxon>Sterolibacteriaceae</taxon>
        <taxon>Methyloversatilis</taxon>
    </lineage>
</organism>
<dbReference type="Gene3D" id="1.10.760.10">
    <property type="entry name" value="Cytochrome c-like domain"/>
    <property type="match status" value="1"/>
</dbReference>
<dbReference type="NCBIfam" id="TIGR03908">
    <property type="entry name" value="QH_alpha"/>
    <property type="match status" value="1"/>
</dbReference>
<evidence type="ECO:0000259" key="5">
    <source>
        <dbReference type="Pfam" id="PF14930"/>
    </source>
</evidence>
<dbReference type="EMBL" id="AFHG01000058">
    <property type="protein sequence ID" value="EGK70224.1"/>
    <property type="molecule type" value="Genomic_DNA"/>
</dbReference>
<dbReference type="InterPro" id="IPR014756">
    <property type="entry name" value="Ig_E-set"/>
</dbReference>
<accession>F5RH20</accession>
<evidence type="ECO:0000313" key="6">
    <source>
        <dbReference type="EMBL" id="EGK70224.1"/>
    </source>
</evidence>
<keyword evidence="1" id="KW-0732">Signal</keyword>
<dbReference type="eggNOG" id="COG2010">
    <property type="taxonomic scope" value="Bacteria"/>
</dbReference>
<dbReference type="Pfam" id="PF09098">
    <property type="entry name" value="Dehyd-heme_bind"/>
    <property type="match status" value="1"/>
</dbReference>
<dbReference type="InterPro" id="IPR015183">
    <property type="entry name" value="QH-AmDH_asu_dom_III"/>
</dbReference>
<dbReference type="InterPro" id="IPR009111">
    <property type="entry name" value="QH-AmDH_asu_dom2"/>
</dbReference>
<dbReference type="AlphaFoldDB" id="F5RH20"/>
<proteinExistence type="predicted"/>
<dbReference type="SUPFAM" id="SSF81296">
    <property type="entry name" value="E set domains"/>
    <property type="match status" value="2"/>
</dbReference>
<dbReference type="InterPro" id="IPR015184">
    <property type="entry name" value="QH-AmDH_asu_dom_IV"/>
</dbReference>
<feature type="chain" id="PRO_5003331068" evidence="1">
    <location>
        <begin position="32"/>
        <end position="537"/>
    </location>
</feature>
<dbReference type="InterPro" id="IPR015182">
    <property type="entry name" value="QH-AmDH_asu_heme-bd_dom"/>
</dbReference>
<sequence>MRRTDKNRALPRAFAFAAGLAAQLAVAGAYAAAPAAEALVNTKCASCHTAKGEGKWDRISEGRRTPEGWDMTVARMGFAHGVKMSREERATIVKYLSDAYGLSPDESAAHRYIVDRTPSVVEHFDNKLIGDTCARCHSYGRIAVQRRTEADWRKLVHFHVGQFPAIEIQAGGRDRNWFEIANGDAVVELGKTYGFESDSWTKWKAQKPADASGSWRLVGHKPGAGAYEGTATVQRTGDDAYAVTMVLRFENGQSETLKGSAIVYTGHEWRATLKSGERTINQIMTLADGGRSLSGRWFEEGYDAIGGTLRAVRADGAQPAVLSVQPAALKAGTRSRLVINGVGLDGEVSLGSGVKVLSVAERSADRVVLEVESAKDAVSGPREVKVGNVRSGDALKVFQRIDYVKITPDHPMARVGGNGGSMNKVPAQLEALAYTVGADGKKGTADDVALGAMPAAWSFDNLNKVAAEMKDAKFAGRIDQNGLFMTNDAGPNPERKYKTNNAGELKVTAVVKDGTRTVKATAPLIVTVQRFNDPPIR</sequence>
<evidence type="ECO:0000313" key="7">
    <source>
        <dbReference type="Proteomes" id="UP000005019"/>
    </source>
</evidence>
<evidence type="ECO:0000259" key="2">
    <source>
        <dbReference type="Pfam" id="PF09098"/>
    </source>
</evidence>
<feature type="domain" description="Quinohemoprotein amine dehydrogenase alpha subunit" evidence="5">
    <location>
        <begin position="211"/>
        <end position="314"/>
    </location>
</feature>
<dbReference type="InterPro" id="IPR036718">
    <property type="entry name" value="H-AmDH_asu_dom2_sf"/>
</dbReference>
<dbReference type="Pfam" id="PF14930">
    <property type="entry name" value="Qn_am_d_aII"/>
    <property type="match status" value="1"/>
</dbReference>
<dbReference type="OrthoDB" id="5345472at2"/>
<feature type="signal peptide" evidence="1">
    <location>
        <begin position="1"/>
        <end position="31"/>
    </location>
</feature>
<gene>
    <name evidence="6" type="ORF">METUNv1_03612</name>
</gene>
<dbReference type="Gene3D" id="2.60.40.10">
    <property type="entry name" value="Immunoglobulins"/>
    <property type="match status" value="2"/>
</dbReference>
<dbReference type="RefSeq" id="WP_008064140.1">
    <property type="nucleotide sequence ID" value="NZ_AFHG01000058.1"/>
</dbReference>
<evidence type="ECO:0000259" key="3">
    <source>
        <dbReference type="Pfam" id="PF09099"/>
    </source>
</evidence>
<feature type="domain" description="Quinohemoprotein amine dehydrogenase alpha subunit haem binding" evidence="2">
    <location>
        <begin position="35"/>
        <end position="200"/>
    </location>
</feature>
<dbReference type="InterPro" id="IPR023887">
    <property type="entry name" value="QH-AmDH_asu"/>
</dbReference>